<dbReference type="EMBL" id="KN833951">
    <property type="protein sequence ID" value="KIK14168.1"/>
    <property type="molecule type" value="Genomic_DNA"/>
</dbReference>
<dbReference type="Gene3D" id="3.40.50.720">
    <property type="entry name" value="NAD(P)-binding Rossmann-like Domain"/>
    <property type="match status" value="1"/>
</dbReference>
<organism evidence="3 4">
    <name type="scientific">Pisolithus microcarpus 441</name>
    <dbReference type="NCBI Taxonomy" id="765257"/>
    <lineage>
        <taxon>Eukaryota</taxon>
        <taxon>Fungi</taxon>
        <taxon>Dikarya</taxon>
        <taxon>Basidiomycota</taxon>
        <taxon>Agaricomycotina</taxon>
        <taxon>Agaricomycetes</taxon>
        <taxon>Agaricomycetidae</taxon>
        <taxon>Boletales</taxon>
        <taxon>Sclerodermatineae</taxon>
        <taxon>Pisolithaceae</taxon>
        <taxon>Pisolithus</taxon>
    </lineage>
</organism>
<keyword evidence="4" id="KW-1185">Reference proteome</keyword>
<dbReference type="GO" id="GO:0016491">
    <property type="term" value="F:oxidoreductase activity"/>
    <property type="evidence" value="ECO:0007669"/>
    <property type="project" value="UniProtKB-KW"/>
</dbReference>
<gene>
    <name evidence="3" type="ORF">PISMIDRAFT_359396</name>
</gene>
<dbReference type="SUPFAM" id="SSF51735">
    <property type="entry name" value="NAD(P)-binding Rossmann-fold domains"/>
    <property type="match status" value="1"/>
</dbReference>
<dbReference type="InterPro" id="IPR002347">
    <property type="entry name" value="SDR_fam"/>
</dbReference>
<comment type="similarity">
    <text evidence="1">Belongs to the short-chain dehydrogenases/reductases (SDR) family.</text>
</comment>
<dbReference type="HOGENOM" id="CLU_010194_1_3_1"/>
<reference evidence="4" key="2">
    <citation type="submission" date="2015-01" db="EMBL/GenBank/DDBJ databases">
        <title>Evolutionary Origins and Diversification of the Mycorrhizal Mutualists.</title>
        <authorList>
            <consortium name="DOE Joint Genome Institute"/>
            <consortium name="Mycorrhizal Genomics Consortium"/>
            <person name="Kohler A."/>
            <person name="Kuo A."/>
            <person name="Nagy L.G."/>
            <person name="Floudas D."/>
            <person name="Copeland A."/>
            <person name="Barry K.W."/>
            <person name="Cichocki N."/>
            <person name="Veneault-Fourrey C."/>
            <person name="LaButti K."/>
            <person name="Lindquist E.A."/>
            <person name="Lipzen A."/>
            <person name="Lundell T."/>
            <person name="Morin E."/>
            <person name="Murat C."/>
            <person name="Riley R."/>
            <person name="Ohm R."/>
            <person name="Sun H."/>
            <person name="Tunlid A."/>
            <person name="Henrissat B."/>
            <person name="Grigoriev I.V."/>
            <person name="Hibbett D.S."/>
            <person name="Martin F."/>
        </authorList>
    </citation>
    <scope>NUCLEOTIDE SEQUENCE [LARGE SCALE GENOMIC DNA]</scope>
    <source>
        <strain evidence="4">441</strain>
    </source>
</reference>
<dbReference type="OrthoDB" id="10253736at2759"/>
<dbReference type="Pfam" id="PF13561">
    <property type="entry name" value="adh_short_C2"/>
    <property type="match status" value="1"/>
</dbReference>
<reference evidence="3 4" key="1">
    <citation type="submission" date="2014-04" db="EMBL/GenBank/DDBJ databases">
        <authorList>
            <consortium name="DOE Joint Genome Institute"/>
            <person name="Kuo A."/>
            <person name="Kohler A."/>
            <person name="Costa M.D."/>
            <person name="Nagy L.G."/>
            <person name="Floudas D."/>
            <person name="Copeland A."/>
            <person name="Barry K.W."/>
            <person name="Cichocki N."/>
            <person name="Veneault-Fourrey C."/>
            <person name="LaButti K."/>
            <person name="Lindquist E.A."/>
            <person name="Lipzen A."/>
            <person name="Lundell T."/>
            <person name="Morin E."/>
            <person name="Murat C."/>
            <person name="Sun H."/>
            <person name="Tunlid A."/>
            <person name="Henrissat B."/>
            <person name="Grigoriev I.V."/>
            <person name="Hibbett D.S."/>
            <person name="Martin F."/>
            <person name="Nordberg H.P."/>
            <person name="Cantor M.N."/>
            <person name="Hua S.X."/>
        </authorList>
    </citation>
    <scope>NUCLEOTIDE SEQUENCE [LARGE SCALE GENOMIC DNA]</scope>
    <source>
        <strain evidence="3 4">441</strain>
    </source>
</reference>
<dbReference type="CDD" id="cd05233">
    <property type="entry name" value="SDR_c"/>
    <property type="match status" value="1"/>
</dbReference>
<dbReference type="PANTHER" id="PTHR24321:SF8">
    <property type="entry name" value="ESTRADIOL 17-BETA-DEHYDROGENASE 8-RELATED"/>
    <property type="match status" value="1"/>
</dbReference>
<dbReference type="PRINTS" id="PR00081">
    <property type="entry name" value="GDHRDH"/>
</dbReference>
<keyword evidence="2" id="KW-0560">Oxidoreductase</keyword>
<dbReference type="Proteomes" id="UP000054018">
    <property type="component" value="Unassembled WGS sequence"/>
</dbReference>
<evidence type="ECO:0000313" key="3">
    <source>
        <dbReference type="EMBL" id="KIK14168.1"/>
    </source>
</evidence>
<evidence type="ECO:0008006" key="5">
    <source>
        <dbReference type="Google" id="ProtNLM"/>
    </source>
</evidence>
<protein>
    <recommendedName>
        <fullName evidence="5">3-oxoacyl-[acyl-carrier-protein] reductase</fullName>
    </recommendedName>
</protein>
<proteinExistence type="inferred from homology"/>
<evidence type="ECO:0000256" key="2">
    <source>
        <dbReference type="ARBA" id="ARBA00023002"/>
    </source>
</evidence>
<accession>A0A0C9Z2B7</accession>
<dbReference type="AlphaFoldDB" id="A0A0C9Z2B7"/>
<sequence length="308" mass="33363">MANVCTRISHGLRTLSWVYGARGARRRLYRGFSLPRLPSSRSMDFALEGVHVLVTGASGGIGLETSRLFCTLGANVTAHYNTQLEPLKELLETFPGKLQPEQADLKQETSVQAMFARISKGTFGPVQVAVVNHGIWPSECVPVVDLTLDRWDHLISTNLTSSFLVCRENLRGLVNAEPKVKDKASIVLIGSTSGKYGEAGYADYAASKSAMMYGLTLTLKNEIVKIAPNARVNCIAPGWVSTETALRDFEMIYRSLATTPLKKTATALEIANQVAVLSSSTISGHVTGQIIMVDGGMEGTFLNKPEDL</sequence>
<name>A0A0C9Z2B7_9AGAM</name>
<evidence type="ECO:0000256" key="1">
    <source>
        <dbReference type="ARBA" id="ARBA00006484"/>
    </source>
</evidence>
<dbReference type="PANTHER" id="PTHR24321">
    <property type="entry name" value="DEHYDROGENASES, SHORT CHAIN"/>
    <property type="match status" value="1"/>
</dbReference>
<dbReference type="STRING" id="765257.A0A0C9Z2B7"/>
<evidence type="ECO:0000313" key="4">
    <source>
        <dbReference type="Proteomes" id="UP000054018"/>
    </source>
</evidence>
<dbReference type="InterPro" id="IPR036291">
    <property type="entry name" value="NAD(P)-bd_dom_sf"/>
</dbReference>